<accession>A0AAN6USR6</accession>
<gene>
    <name evidence="2" type="ORF">BT67DRAFT_12401</name>
</gene>
<dbReference type="AlphaFoldDB" id="A0AAN6USR6"/>
<feature type="compositionally biased region" description="Polar residues" evidence="1">
    <location>
        <begin position="25"/>
        <end position="38"/>
    </location>
</feature>
<feature type="region of interest" description="Disordered" evidence="1">
    <location>
        <begin position="20"/>
        <end position="48"/>
    </location>
</feature>
<dbReference type="EMBL" id="MU853401">
    <property type="protein sequence ID" value="KAK4138528.1"/>
    <property type="molecule type" value="Genomic_DNA"/>
</dbReference>
<feature type="region of interest" description="Disordered" evidence="1">
    <location>
        <begin position="130"/>
        <end position="149"/>
    </location>
</feature>
<reference evidence="2" key="1">
    <citation type="journal article" date="2023" name="Mol. Phylogenet. Evol.">
        <title>Genome-scale phylogeny and comparative genomics of the fungal order Sordariales.</title>
        <authorList>
            <person name="Hensen N."/>
            <person name="Bonometti L."/>
            <person name="Westerberg I."/>
            <person name="Brannstrom I.O."/>
            <person name="Guillou S."/>
            <person name="Cros-Aarteil S."/>
            <person name="Calhoun S."/>
            <person name="Haridas S."/>
            <person name="Kuo A."/>
            <person name="Mondo S."/>
            <person name="Pangilinan J."/>
            <person name="Riley R."/>
            <person name="LaButti K."/>
            <person name="Andreopoulos B."/>
            <person name="Lipzen A."/>
            <person name="Chen C."/>
            <person name="Yan M."/>
            <person name="Daum C."/>
            <person name="Ng V."/>
            <person name="Clum A."/>
            <person name="Steindorff A."/>
            <person name="Ohm R.A."/>
            <person name="Martin F."/>
            <person name="Silar P."/>
            <person name="Natvig D.O."/>
            <person name="Lalanne C."/>
            <person name="Gautier V."/>
            <person name="Ament-Velasquez S.L."/>
            <person name="Kruys A."/>
            <person name="Hutchinson M.I."/>
            <person name="Powell A.J."/>
            <person name="Barry K."/>
            <person name="Miller A.N."/>
            <person name="Grigoriev I.V."/>
            <person name="Debuchy R."/>
            <person name="Gladieux P."/>
            <person name="Hiltunen Thoren M."/>
            <person name="Johannesson H."/>
        </authorList>
    </citation>
    <scope>NUCLEOTIDE SEQUENCE</scope>
    <source>
        <strain evidence="2">CBS 123565</strain>
    </source>
</reference>
<evidence type="ECO:0000256" key="1">
    <source>
        <dbReference type="SAM" id="MobiDB-lite"/>
    </source>
</evidence>
<proteinExistence type="predicted"/>
<evidence type="ECO:0000313" key="3">
    <source>
        <dbReference type="Proteomes" id="UP001304895"/>
    </source>
</evidence>
<reference evidence="2" key="2">
    <citation type="submission" date="2023-05" db="EMBL/GenBank/DDBJ databases">
        <authorList>
            <consortium name="Lawrence Berkeley National Laboratory"/>
            <person name="Steindorff A."/>
            <person name="Hensen N."/>
            <person name="Bonometti L."/>
            <person name="Westerberg I."/>
            <person name="Brannstrom I.O."/>
            <person name="Guillou S."/>
            <person name="Cros-Aarteil S."/>
            <person name="Calhoun S."/>
            <person name="Haridas S."/>
            <person name="Kuo A."/>
            <person name="Mondo S."/>
            <person name="Pangilinan J."/>
            <person name="Riley R."/>
            <person name="Labutti K."/>
            <person name="Andreopoulos B."/>
            <person name="Lipzen A."/>
            <person name="Chen C."/>
            <person name="Yanf M."/>
            <person name="Daum C."/>
            <person name="Ng V."/>
            <person name="Clum A."/>
            <person name="Ohm R."/>
            <person name="Martin F."/>
            <person name="Silar P."/>
            <person name="Natvig D."/>
            <person name="Lalanne C."/>
            <person name="Gautier V."/>
            <person name="Ament-Velasquez S.L."/>
            <person name="Kruys A."/>
            <person name="Hutchinson M.I."/>
            <person name="Powell A.J."/>
            <person name="Barry K."/>
            <person name="Miller A.N."/>
            <person name="Grigoriev I.V."/>
            <person name="Debuchy R."/>
            <person name="Gladieux P."/>
            <person name="Thoren M.H."/>
            <person name="Johannesson H."/>
        </authorList>
    </citation>
    <scope>NUCLEOTIDE SEQUENCE</scope>
    <source>
        <strain evidence="2">CBS 123565</strain>
    </source>
</reference>
<protein>
    <submittedName>
        <fullName evidence="2">Uncharacterized protein</fullName>
    </submittedName>
</protein>
<comment type="caution">
    <text evidence="2">The sequence shown here is derived from an EMBL/GenBank/DDBJ whole genome shotgun (WGS) entry which is preliminary data.</text>
</comment>
<sequence length="149" mass="16781">MARSSPRVFRTITATTFPRDRVNRTRQLPSKSSSTSCRTEGIPNPVLSPTLASRHSRAWHRLLIPKGGNPWVRRRRIKSENIPNHHQEHRNDSSATHQRQHDLDIDWLLVSLPLLCAVLSAPLSRAQLNSTQLDDPTNPVLNAPSPSPL</sequence>
<dbReference type="Proteomes" id="UP001304895">
    <property type="component" value="Unassembled WGS sequence"/>
</dbReference>
<keyword evidence="3" id="KW-1185">Reference proteome</keyword>
<evidence type="ECO:0000313" key="2">
    <source>
        <dbReference type="EMBL" id="KAK4138528.1"/>
    </source>
</evidence>
<organism evidence="2 3">
    <name type="scientific">Trichocladium antarcticum</name>
    <dbReference type="NCBI Taxonomy" id="1450529"/>
    <lineage>
        <taxon>Eukaryota</taxon>
        <taxon>Fungi</taxon>
        <taxon>Dikarya</taxon>
        <taxon>Ascomycota</taxon>
        <taxon>Pezizomycotina</taxon>
        <taxon>Sordariomycetes</taxon>
        <taxon>Sordariomycetidae</taxon>
        <taxon>Sordariales</taxon>
        <taxon>Chaetomiaceae</taxon>
        <taxon>Trichocladium</taxon>
    </lineage>
</organism>
<name>A0AAN6USR6_9PEZI</name>